<proteinExistence type="predicted"/>
<dbReference type="GO" id="GO:0005739">
    <property type="term" value="C:mitochondrion"/>
    <property type="evidence" value="ECO:0007669"/>
    <property type="project" value="UniProtKB-SubCell"/>
</dbReference>
<dbReference type="Proteomes" id="UP000285860">
    <property type="component" value="Unassembled WGS sequence"/>
</dbReference>
<gene>
    <name evidence="6" type="ORF">BFJ68_g17199</name>
</gene>
<dbReference type="CDD" id="cd01650">
    <property type="entry name" value="RT_nLTR_like"/>
    <property type="match status" value="1"/>
</dbReference>
<dbReference type="VEuPathDB" id="FungiDB:HZS61_011595"/>
<feature type="compositionally biased region" description="Polar residues" evidence="4">
    <location>
        <begin position="45"/>
        <end position="55"/>
    </location>
</feature>
<dbReference type="VEuPathDB" id="FungiDB:FOXG_21503"/>
<evidence type="ECO:0000256" key="2">
    <source>
        <dbReference type="ARBA" id="ARBA00023128"/>
    </source>
</evidence>
<keyword evidence="2" id="KW-0496">Mitochondrion</keyword>
<dbReference type="Gene3D" id="3.60.10.10">
    <property type="entry name" value="Endonuclease/exonuclease/phosphatase"/>
    <property type="match status" value="1"/>
</dbReference>
<evidence type="ECO:0000313" key="7">
    <source>
        <dbReference type="Proteomes" id="UP000285860"/>
    </source>
</evidence>
<evidence type="ECO:0000259" key="5">
    <source>
        <dbReference type="PROSITE" id="PS50878"/>
    </source>
</evidence>
<dbReference type="EMBL" id="MRCY01000458">
    <property type="protein sequence ID" value="RKK85932.1"/>
    <property type="molecule type" value="Genomic_DNA"/>
</dbReference>
<feature type="domain" description="Reverse transcriptase" evidence="5">
    <location>
        <begin position="798"/>
        <end position="1073"/>
    </location>
</feature>
<dbReference type="VEuPathDB" id="FungiDB:FOXG_19730"/>
<dbReference type="VEuPathDB" id="FungiDB:FOC1_g10000935"/>
<dbReference type="SUPFAM" id="SSF56672">
    <property type="entry name" value="DNA/RNA polymerases"/>
    <property type="match status" value="1"/>
</dbReference>
<sequence>MREQTARDMEHLREEVMKELTKVQAQTAEEIKQVKEQLHMMADTVASSAQTSPQPSYADVARSSPTSQPSNVRTLSSMRTTPSSFTDTLFCTIDTSRVIQEDRGKVQVGEVRQAIEEKVRARDGRESWRCAAVVKDARNPDRIKVICRDEEEMQLVKDVAEKTVVNGARVLRDQLYPVKVDGANRTVVLDSSGNVLLGAEEALGRENEVTIAKMHWLSDKENGKTYGSMVIYVTKASDARRLLEERYFHLAGESASTNVFERRHPAQCYNCWETGHKAFACSKTQRCGNACCVEDRTSHSVETVGCGNSMAMCTNLRILKLNVRKRDVVQLSMMNDRDLQDYAVLAVAEPYALNIEGSVVTTPNSHRNWIKYIPTKRHEMQWPIRSMLWIRSDLEAEQVPIPSADLTGAILRWPDREVLVVSVYVAGKDEDALRTAIRQLHTTIESFRSSTAKRTDIILVGDFNRHDQLWGGDEVTGRRQGEAGPIIDLMDEHGLLSLLPRGTKTWEGPGGESTIDLTLASAELADEMVHCGIHPTEHGSDHRAIQTEFDLTGPERTADSRLLFKNAPWNAIRERVKDKLTPLPWDDDVQTQTDRLMEVVLDAIHELVPRAKPSPYAKRWWMADLTKLRRTYTFWRNLARARRRAGQLIDSLEDRTKEAAKEYHDAIRKQKKAHWDGFLADGTNIWQAAKYLKDGDETNGDKVPPLKRADGTTTQDKVEQAEELLSVFFPPLPADIEDEGPRPRRREVAMPNLTMEEVEEKVMEAKAWKAPGQDGLPAMVWKQLWSVVKERVLHLFHTSLSQGRLPDQWRTAKIIPLKKPGKDDYKKAKSWRPISLLSTLGKILEAVVADRISYTVETYGLLPTNHFGARKRRSAEQALLLFQEQVYKAWRNRKVVSLVSFDVKGAYNGVLKDRLLQRLEARGMPRRLVRWIDAFCSSRTATITVNGYTSALRELPQAGLPQGSPLSPVPFLFFNADLVQSRIDSKGGSMAFVDDYSAWITGPTAEENRDGIQAIIDRALAWERRSGATSECDKTTIVHFTRVIDRTSRRIPFTIKGDVIKPKRKAKILGVILDAKLRFKKHMAEAATRGLAAAMCLRRLKMLSPQTARQLLAATVAPTMDYASVVWSHARGERELSWFNRAQRMGARAITGAFRTVSTVVAEAEASIQTVCERHVQAGTRLYINMKTLPKTHPLATLKVSVSRRYMSPLKRLALAHEGSGIERMETIQAYTVPPWVNFHPSGSISSPEALSSSSVSVLSFLGVSPLPGIDTYEENSRQEHRHPRTTNL</sequence>
<dbReference type="VEuPathDB" id="FungiDB:FOC4_g10000213"/>
<protein>
    <recommendedName>
        <fullName evidence="5">Reverse transcriptase domain-containing protein</fullName>
    </recommendedName>
</protein>
<dbReference type="GO" id="GO:0003824">
    <property type="term" value="F:catalytic activity"/>
    <property type="evidence" value="ECO:0007669"/>
    <property type="project" value="InterPro"/>
</dbReference>
<dbReference type="VEuPathDB" id="FungiDB:FOC1_g10000936"/>
<feature type="region of interest" description="Disordered" evidence="4">
    <location>
        <begin position="45"/>
        <end position="82"/>
    </location>
</feature>
<evidence type="ECO:0000256" key="1">
    <source>
        <dbReference type="ARBA" id="ARBA00004173"/>
    </source>
</evidence>
<dbReference type="VEuPathDB" id="FungiDB:FOC4_g10000254"/>
<dbReference type="InterPro" id="IPR043502">
    <property type="entry name" value="DNA/RNA_pol_sf"/>
</dbReference>
<evidence type="ECO:0000313" key="6">
    <source>
        <dbReference type="EMBL" id="RKK85932.1"/>
    </source>
</evidence>
<keyword evidence="3" id="KW-0175">Coiled coil</keyword>
<comment type="caution">
    <text evidence="6">The sequence shown here is derived from an EMBL/GenBank/DDBJ whole genome shotgun (WGS) entry which is preliminary data.</text>
</comment>
<evidence type="ECO:0000256" key="4">
    <source>
        <dbReference type="SAM" id="MobiDB-lite"/>
    </source>
</evidence>
<dbReference type="PROSITE" id="PS50878">
    <property type="entry name" value="RT_POL"/>
    <property type="match status" value="1"/>
</dbReference>
<dbReference type="VEuPathDB" id="FungiDB:FOZG_17939"/>
<dbReference type="VEuPathDB" id="FungiDB:FOMG_16850"/>
<feature type="compositionally biased region" description="Polar residues" evidence="4">
    <location>
        <begin position="63"/>
        <end position="82"/>
    </location>
</feature>
<comment type="subcellular location">
    <subcellularLocation>
        <location evidence="1">Mitochondrion</location>
    </subcellularLocation>
</comment>
<dbReference type="PANTHER" id="PTHR33481">
    <property type="entry name" value="REVERSE TRANSCRIPTASE"/>
    <property type="match status" value="1"/>
</dbReference>
<dbReference type="Pfam" id="PF00078">
    <property type="entry name" value="RVT_1"/>
    <property type="match status" value="1"/>
</dbReference>
<dbReference type="Pfam" id="PF14529">
    <property type="entry name" value="Exo_endo_phos_2"/>
    <property type="match status" value="1"/>
</dbReference>
<organism evidence="6 7">
    <name type="scientific">Fusarium oxysporum</name>
    <name type="common">Fusarium vascular wilt</name>
    <dbReference type="NCBI Taxonomy" id="5507"/>
    <lineage>
        <taxon>Eukaryota</taxon>
        <taxon>Fungi</taxon>
        <taxon>Dikarya</taxon>
        <taxon>Ascomycota</taxon>
        <taxon>Pezizomycotina</taxon>
        <taxon>Sordariomycetes</taxon>
        <taxon>Hypocreomycetidae</taxon>
        <taxon>Hypocreales</taxon>
        <taxon>Nectriaceae</taxon>
        <taxon>Fusarium</taxon>
        <taxon>Fusarium oxysporum species complex</taxon>
    </lineage>
</organism>
<reference evidence="6 7" key="1">
    <citation type="journal article" date="2018" name="Sci. Rep.">
        <title>Characterisation of pathogen-specific regions and novel effector candidates in Fusarium oxysporum f. sp. cepae.</title>
        <authorList>
            <person name="Armitage A.D."/>
            <person name="Taylor A."/>
            <person name="Sobczyk M.K."/>
            <person name="Baxter L."/>
            <person name="Greenfield B.P."/>
            <person name="Bates H.J."/>
            <person name="Wilson F."/>
            <person name="Jackson A.C."/>
            <person name="Ott S."/>
            <person name="Harrison R.J."/>
            <person name="Clarkson J.P."/>
        </authorList>
    </citation>
    <scope>NUCLEOTIDE SEQUENCE [LARGE SCALE GENOMIC DNA]</scope>
    <source>
        <strain evidence="6 7">Fo_A28</strain>
    </source>
</reference>
<dbReference type="InterPro" id="IPR036691">
    <property type="entry name" value="Endo/exonu/phosph_ase_sf"/>
</dbReference>
<dbReference type="SUPFAM" id="SSF56219">
    <property type="entry name" value="DNase I-like"/>
    <property type="match status" value="1"/>
</dbReference>
<evidence type="ECO:0000256" key="3">
    <source>
        <dbReference type="SAM" id="Coils"/>
    </source>
</evidence>
<dbReference type="VEuPathDB" id="FungiDB:FOMG_18723"/>
<dbReference type="VEuPathDB" id="FungiDB:FOC1_g10000937"/>
<feature type="coiled-coil region" evidence="3">
    <location>
        <begin position="6"/>
        <end position="37"/>
    </location>
</feature>
<dbReference type="PANTHER" id="PTHR33481:SF1">
    <property type="entry name" value="ENDONUCLEASE_EXONUCLEASE_PHOSPHATASE DOMAIN-CONTAINING PROTEIN-RELATED"/>
    <property type="match status" value="1"/>
</dbReference>
<name>A0A420P062_FUSOX</name>
<dbReference type="VEuPathDB" id="FungiDB:FOMG_16890"/>
<dbReference type="InterPro" id="IPR000477">
    <property type="entry name" value="RT_dom"/>
</dbReference>
<accession>A0A420P062</accession>
<dbReference type="InterPro" id="IPR005135">
    <property type="entry name" value="Endo/exonuclease/phosphatase"/>
</dbReference>